<comment type="caution">
    <text evidence="2">The sequence shown here is derived from an EMBL/GenBank/DDBJ whole genome shotgun (WGS) entry which is preliminary data.</text>
</comment>
<reference evidence="2" key="1">
    <citation type="submission" date="2021-04" db="EMBL/GenBank/DDBJ databases">
        <title>Draft genome assembly of strain Phenylobacterium sp. 20VBR1 using MiniION and Illumina platforms.</title>
        <authorList>
            <person name="Thomas F.A."/>
            <person name="Krishnan K.P."/>
            <person name="Sinha R.K."/>
        </authorList>
    </citation>
    <scope>NUCLEOTIDE SEQUENCE</scope>
    <source>
        <strain evidence="2">20VBR1</strain>
    </source>
</reference>
<accession>A0A941HWN5</accession>
<keyword evidence="1" id="KW-0732">Signal</keyword>
<dbReference type="RefSeq" id="WP_215340970.1">
    <property type="nucleotide sequence ID" value="NZ_JAGSGD010000001.1"/>
</dbReference>
<dbReference type="Proteomes" id="UP000622580">
    <property type="component" value="Unassembled WGS sequence"/>
</dbReference>
<evidence type="ECO:0008006" key="4">
    <source>
        <dbReference type="Google" id="ProtNLM"/>
    </source>
</evidence>
<evidence type="ECO:0000313" key="2">
    <source>
        <dbReference type="EMBL" id="MBR7620251.1"/>
    </source>
</evidence>
<protein>
    <recommendedName>
        <fullName evidence="4">Auto-transporter adhesin head GIN domain-containing protein</fullName>
    </recommendedName>
</protein>
<keyword evidence="3" id="KW-1185">Reference proteome</keyword>
<evidence type="ECO:0000313" key="3">
    <source>
        <dbReference type="Proteomes" id="UP000622580"/>
    </source>
</evidence>
<organism evidence="2 3">
    <name type="scientific">Phenylobacterium glaciei</name>
    <dbReference type="NCBI Taxonomy" id="2803784"/>
    <lineage>
        <taxon>Bacteria</taxon>
        <taxon>Pseudomonadati</taxon>
        <taxon>Pseudomonadota</taxon>
        <taxon>Alphaproteobacteria</taxon>
        <taxon>Caulobacterales</taxon>
        <taxon>Caulobacteraceae</taxon>
        <taxon>Phenylobacterium</taxon>
    </lineage>
</organism>
<feature type="chain" id="PRO_5037337017" description="Auto-transporter adhesin head GIN domain-containing protein" evidence="1">
    <location>
        <begin position="18"/>
        <end position="250"/>
    </location>
</feature>
<dbReference type="EMBL" id="JAGSGD010000001">
    <property type="protein sequence ID" value="MBR7620251.1"/>
    <property type="molecule type" value="Genomic_DNA"/>
</dbReference>
<gene>
    <name evidence="2" type="ORF">JKL49_12710</name>
</gene>
<feature type="signal peptide" evidence="1">
    <location>
        <begin position="1"/>
        <end position="17"/>
    </location>
</feature>
<proteinExistence type="predicted"/>
<dbReference type="Gene3D" id="2.160.20.120">
    <property type="match status" value="1"/>
</dbReference>
<dbReference type="AlphaFoldDB" id="A0A941HWN5"/>
<name>A0A941HWN5_9CAUL</name>
<sequence>MKFLLSLAIALSSPTLAAARPVLTLDAPAARVIVIPEARQDMALVADSRLAIHPMAGDSARVTGASSWLEQNLPRLFGYSCNATGLSRWGQTIPLRDLPILTVRVPLDAEIVSKGAIYGQVGAGRGLKLSASGCGTWRLGPLSESLTVTQAGPGQVIASHVDGKLTATVDGDGTIVVEEGVASTATLVMKGKGRIDDRGTVGTLSAQMKGSGLITIRLVAGQAKVAYDGDGDVRWGRPKGKKFCAGLACY</sequence>
<evidence type="ECO:0000256" key="1">
    <source>
        <dbReference type="SAM" id="SignalP"/>
    </source>
</evidence>